<gene>
    <name evidence="1" type="ORF">WKI58_17215</name>
</gene>
<reference evidence="1" key="1">
    <citation type="submission" date="2024-03" db="EMBL/GenBank/DDBJ databases">
        <title>Novel Streptomyces species of biotechnological and ecological value are a feature of Machair soil.</title>
        <authorList>
            <person name="Prole J.R."/>
            <person name="Goodfellow M."/>
            <person name="Allenby N."/>
            <person name="Ward A.C."/>
        </authorList>
    </citation>
    <scope>NUCLEOTIDE SEQUENCE</scope>
    <source>
        <strain evidence="1">MS1.AVA.4</strain>
    </source>
</reference>
<protein>
    <submittedName>
        <fullName evidence="1">Uncharacterized protein</fullName>
    </submittedName>
</protein>
<accession>A0ACC6QJ18</accession>
<keyword evidence="2" id="KW-1185">Reference proteome</keyword>
<dbReference type="EMBL" id="JBBKAI010000002">
    <property type="protein sequence ID" value="MEJ8658244.1"/>
    <property type="molecule type" value="Genomic_DNA"/>
</dbReference>
<proteinExistence type="predicted"/>
<name>A0ACC6QJ18_9ACTN</name>
<evidence type="ECO:0000313" key="2">
    <source>
        <dbReference type="Proteomes" id="UP001375539"/>
    </source>
</evidence>
<dbReference type="Proteomes" id="UP001375539">
    <property type="component" value="Unassembled WGS sequence"/>
</dbReference>
<evidence type="ECO:0000313" key="1">
    <source>
        <dbReference type="EMBL" id="MEJ8658244.1"/>
    </source>
</evidence>
<organism evidence="1 2">
    <name type="scientific">Streptomyces pratisoli</name>
    <dbReference type="NCBI Taxonomy" id="3139917"/>
    <lineage>
        <taxon>Bacteria</taxon>
        <taxon>Bacillati</taxon>
        <taxon>Actinomycetota</taxon>
        <taxon>Actinomycetes</taxon>
        <taxon>Kitasatosporales</taxon>
        <taxon>Streptomycetaceae</taxon>
        <taxon>Streptomyces</taxon>
    </lineage>
</organism>
<comment type="caution">
    <text evidence="1">The sequence shown here is derived from an EMBL/GenBank/DDBJ whole genome shotgun (WGS) entry which is preliminary data.</text>
</comment>
<sequence length="143" mass="13599">MPGPSNRWRRVLAVVAALTAVLTGVLLGTGTGGAADTGRTVAVADSVAVAAPAGAGVPTAVAAPADGRQAPGCDDGSGDDGGLSPATPPRGSSAYELPPALQTSAHGGSGCWAAHGAVLDLAPGRAPPPVAAPSPIDLSVLRV</sequence>